<evidence type="ECO:0000256" key="1">
    <source>
        <dbReference type="ARBA" id="ARBA00022801"/>
    </source>
</evidence>
<dbReference type="PROSITE" id="PS50175">
    <property type="entry name" value="ASP_PROT_RETROV"/>
    <property type="match status" value="1"/>
</dbReference>
<evidence type="ECO:0000256" key="2">
    <source>
        <dbReference type="PROSITE-ProRule" id="PRU00047"/>
    </source>
</evidence>
<evidence type="ECO:0000313" key="7">
    <source>
        <dbReference type="Proteomes" id="UP000807504"/>
    </source>
</evidence>
<feature type="domain" description="Peptidase A2" evidence="5">
    <location>
        <begin position="343"/>
        <end position="424"/>
    </location>
</feature>
<dbReference type="Gene3D" id="4.10.60.10">
    <property type="entry name" value="Zinc finger, CCHC-type"/>
    <property type="match status" value="1"/>
</dbReference>
<dbReference type="Gene3D" id="2.40.70.10">
    <property type="entry name" value="Acid Proteases"/>
    <property type="match status" value="1"/>
</dbReference>
<gene>
    <name evidence="6" type="ORF">HNY73_002709</name>
</gene>
<feature type="region of interest" description="Disordered" evidence="3">
    <location>
        <begin position="65"/>
        <end position="88"/>
    </location>
</feature>
<dbReference type="PANTHER" id="PTHR46888:SF1">
    <property type="entry name" value="RIBONUCLEASE H"/>
    <property type="match status" value="1"/>
</dbReference>
<evidence type="ECO:0000259" key="5">
    <source>
        <dbReference type="PROSITE" id="PS50175"/>
    </source>
</evidence>
<keyword evidence="2" id="KW-0863">Zinc-finger</keyword>
<dbReference type="GO" id="GO:0004190">
    <property type="term" value="F:aspartic-type endopeptidase activity"/>
    <property type="evidence" value="ECO:0007669"/>
    <property type="project" value="InterPro"/>
</dbReference>
<dbReference type="Pfam" id="PF00098">
    <property type="entry name" value="zf-CCHC"/>
    <property type="match status" value="1"/>
</dbReference>
<proteinExistence type="predicted"/>
<dbReference type="PANTHER" id="PTHR46888">
    <property type="entry name" value="ZINC KNUCKLE DOMAINCONTAINING PROTEIN-RELATED"/>
    <property type="match status" value="1"/>
</dbReference>
<dbReference type="InterPro" id="IPR021109">
    <property type="entry name" value="Peptidase_aspartic_dom_sf"/>
</dbReference>
<dbReference type="PROSITE" id="PS50158">
    <property type="entry name" value="ZF_CCHC"/>
    <property type="match status" value="2"/>
</dbReference>
<evidence type="ECO:0000313" key="6">
    <source>
        <dbReference type="EMBL" id="KAF8794773.1"/>
    </source>
</evidence>
<reference evidence="6" key="1">
    <citation type="journal article" date="2020" name="bioRxiv">
        <title>Chromosome-level reference genome of the European wasp spider Argiope bruennichi: a resource for studies on range expansion and evolutionary adaptation.</title>
        <authorList>
            <person name="Sheffer M.M."/>
            <person name="Hoppe A."/>
            <person name="Krehenwinkel H."/>
            <person name="Uhl G."/>
            <person name="Kuss A.W."/>
            <person name="Jensen L."/>
            <person name="Jensen C."/>
            <person name="Gillespie R.G."/>
            <person name="Hoff K.J."/>
            <person name="Prost S."/>
        </authorList>
    </citation>
    <scope>NUCLEOTIDE SEQUENCE</scope>
</reference>
<feature type="domain" description="CCHC-type" evidence="4">
    <location>
        <begin position="276"/>
        <end position="291"/>
    </location>
</feature>
<organism evidence="6 7">
    <name type="scientific">Argiope bruennichi</name>
    <name type="common">Wasp spider</name>
    <name type="synonym">Aranea bruennichi</name>
    <dbReference type="NCBI Taxonomy" id="94029"/>
    <lineage>
        <taxon>Eukaryota</taxon>
        <taxon>Metazoa</taxon>
        <taxon>Ecdysozoa</taxon>
        <taxon>Arthropoda</taxon>
        <taxon>Chelicerata</taxon>
        <taxon>Arachnida</taxon>
        <taxon>Araneae</taxon>
        <taxon>Araneomorphae</taxon>
        <taxon>Entelegynae</taxon>
        <taxon>Araneoidea</taxon>
        <taxon>Araneidae</taxon>
        <taxon>Argiope</taxon>
    </lineage>
</organism>
<dbReference type="EMBL" id="JABXBU010000002">
    <property type="protein sequence ID" value="KAF8794773.1"/>
    <property type="molecule type" value="Genomic_DNA"/>
</dbReference>
<keyword evidence="2" id="KW-0479">Metal-binding</keyword>
<evidence type="ECO:0000259" key="4">
    <source>
        <dbReference type="PROSITE" id="PS50158"/>
    </source>
</evidence>
<name>A0A8T0G0S8_ARGBR</name>
<keyword evidence="1" id="KW-0378">Hydrolase</keyword>
<dbReference type="InterPro" id="IPR036875">
    <property type="entry name" value="Znf_CCHC_sf"/>
</dbReference>
<dbReference type="AlphaFoldDB" id="A0A8T0G0S8"/>
<sequence>MSFLTRLRKEKLRFVAKELSEDVTSSDLKIPDLRKLILNSKNYDEEMVRGMVDILIEEAEQDRQAKREEAERQAKREEAERQEKREEAERKHALELKKLEIAAETSGFVGSELLPSAPKVDWQSQLRKFSTSSEDIGFYLVHFERDMKRVQMPNTLWMACLVNQLSTEIVQMIMREPEEQSENCDFASLKDLIIADQMKSRTPPEIREHYLDQWTQIVSPYMLAEKVDEFIELKDNFKKSGRFSSKLNSIKFVKEENYAISKQTDPSRFKNNPTICYNCFESGHFARDCAQPKRPKFCTACKKEGHGTKECPNKIPSPSVNAISAASRVNNTTKNISIEGENTSALMDTAADISMLKYSFAQRLNKNINRKVTVPIRGIGGVKESLGIIIVNVIIDKVKLREVLFYVGNDDTFEGPDVLIGNDIIDSPNVVMVRNQGRSKLVNIDELSFLRDFQVDEMPDRAVLRTLKEFVIEPRTVQ</sequence>
<evidence type="ECO:0000256" key="3">
    <source>
        <dbReference type="SAM" id="MobiDB-lite"/>
    </source>
</evidence>
<dbReference type="Pfam" id="PF13975">
    <property type="entry name" value="gag-asp_proteas"/>
    <property type="match status" value="1"/>
</dbReference>
<dbReference type="SUPFAM" id="SSF50630">
    <property type="entry name" value="Acid proteases"/>
    <property type="match status" value="1"/>
</dbReference>
<dbReference type="InterPro" id="IPR001995">
    <property type="entry name" value="Peptidase_A2_cat"/>
</dbReference>
<dbReference type="InterPro" id="IPR001878">
    <property type="entry name" value="Znf_CCHC"/>
</dbReference>
<reference evidence="6" key="2">
    <citation type="submission" date="2020-06" db="EMBL/GenBank/DDBJ databases">
        <authorList>
            <person name="Sheffer M."/>
        </authorList>
    </citation>
    <scope>NUCLEOTIDE SEQUENCE</scope>
</reference>
<dbReference type="SUPFAM" id="SSF57756">
    <property type="entry name" value="Retrovirus zinc finger-like domains"/>
    <property type="match status" value="1"/>
</dbReference>
<accession>A0A8T0G0S8</accession>
<comment type="caution">
    <text evidence="6">The sequence shown here is derived from an EMBL/GenBank/DDBJ whole genome shotgun (WGS) entry which is preliminary data.</text>
</comment>
<dbReference type="GO" id="GO:0008270">
    <property type="term" value="F:zinc ion binding"/>
    <property type="evidence" value="ECO:0007669"/>
    <property type="project" value="UniProtKB-KW"/>
</dbReference>
<keyword evidence="2" id="KW-0862">Zinc</keyword>
<dbReference type="Proteomes" id="UP000807504">
    <property type="component" value="Unassembled WGS sequence"/>
</dbReference>
<dbReference type="GO" id="GO:0006508">
    <property type="term" value="P:proteolysis"/>
    <property type="evidence" value="ECO:0007669"/>
    <property type="project" value="InterPro"/>
</dbReference>
<protein>
    <submittedName>
        <fullName evidence="6">Uncharacterized protein</fullName>
    </submittedName>
</protein>
<dbReference type="SMART" id="SM00343">
    <property type="entry name" value="ZnF_C2HC"/>
    <property type="match status" value="2"/>
</dbReference>
<keyword evidence="7" id="KW-1185">Reference proteome</keyword>
<feature type="domain" description="CCHC-type" evidence="4">
    <location>
        <begin position="298"/>
        <end position="313"/>
    </location>
</feature>
<dbReference type="GO" id="GO:0003676">
    <property type="term" value="F:nucleic acid binding"/>
    <property type="evidence" value="ECO:0007669"/>
    <property type="project" value="InterPro"/>
</dbReference>